<dbReference type="Proteomes" id="UP000559256">
    <property type="component" value="Unassembled WGS sequence"/>
</dbReference>
<sequence>MWTQLPPELKLAVADLVVDTKSRSLAYVDRATYDACLPALFRTIRLENYSSLQHLIKTVPAHYARFIHRLDVCTSSSVPVIDKTTLLSSFLQSCVCLKDLTLRLDGSLHYTLRDAFVTLSDLTKLTVINCANEVERPLSERFVVSLCASLPRLTHLSLDNISRSSLHATDHAAIPLVTNDNSIPPLPTLPHLTLSLPSLLSIPTLRALSIHNTHLGDPRWGEDTLEVNCRLESLDLGGYVYSHSYSSYAGFSGTGMNEEEEMRMWTERIVRAVGCCQHDNFKSSSSSLVSLSLTSSFSPSGLGSGSPAPSLLSSSNTKPNPNPRMTLPSLRSLHLSPFFPYFSPVSPTAPSSSDVNPDEPLPSEDLEDEDAFSHSLSNLASSPIERIEIQCYEDDLVDVCKKVEGFIRVREARQPQPQPRVPTRKTSSSSSSFFKHLRQIDVVSVKDQDQDAFSASRCGSGFVDPLDEEDALERAEALRSLQHVCREARLASSVREARMRIGGASLEYLDLDVDMGSVSTTTSVERVGVDGRVRSMTI</sequence>
<dbReference type="SUPFAM" id="SSF52047">
    <property type="entry name" value="RNI-like"/>
    <property type="match status" value="1"/>
</dbReference>
<dbReference type="OrthoDB" id="3235026at2759"/>
<dbReference type="Gene3D" id="3.80.10.10">
    <property type="entry name" value="Ribonuclease Inhibitor"/>
    <property type="match status" value="1"/>
</dbReference>
<evidence type="ECO:0000313" key="2">
    <source>
        <dbReference type="EMBL" id="KAF5331743.1"/>
    </source>
</evidence>
<protein>
    <submittedName>
        <fullName evidence="2">Uncharacterized protein</fullName>
    </submittedName>
</protein>
<dbReference type="AlphaFoldDB" id="A0A8H5BYN6"/>
<gene>
    <name evidence="2" type="ORF">D9758_017186</name>
</gene>
<proteinExistence type="predicted"/>
<dbReference type="EMBL" id="JAACJM010000321">
    <property type="protein sequence ID" value="KAF5331743.1"/>
    <property type="molecule type" value="Genomic_DNA"/>
</dbReference>
<feature type="region of interest" description="Disordered" evidence="1">
    <location>
        <begin position="304"/>
        <end position="327"/>
    </location>
</feature>
<feature type="region of interest" description="Disordered" evidence="1">
    <location>
        <begin position="347"/>
        <end position="372"/>
    </location>
</feature>
<keyword evidence="3" id="KW-1185">Reference proteome</keyword>
<feature type="compositionally biased region" description="Acidic residues" evidence="1">
    <location>
        <begin position="361"/>
        <end position="370"/>
    </location>
</feature>
<name>A0A8H5BYN6_9AGAR</name>
<reference evidence="2 3" key="1">
    <citation type="journal article" date="2020" name="ISME J.">
        <title>Uncovering the hidden diversity of litter-decomposition mechanisms in mushroom-forming fungi.</title>
        <authorList>
            <person name="Floudas D."/>
            <person name="Bentzer J."/>
            <person name="Ahren D."/>
            <person name="Johansson T."/>
            <person name="Persson P."/>
            <person name="Tunlid A."/>
        </authorList>
    </citation>
    <scope>NUCLEOTIDE SEQUENCE [LARGE SCALE GENOMIC DNA]</scope>
    <source>
        <strain evidence="2 3">CBS 291.85</strain>
    </source>
</reference>
<accession>A0A8H5BYN6</accession>
<organism evidence="2 3">
    <name type="scientific">Tetrapyrgos nigripes</name>
    <dbReference type="NCBI Taxonomy" id="182062"/>
    <lineage>
        <taxon>Eukaryota</taxon>
        <taxon>Fungi</taxon>
        <taxon>Dikarya</taxon>
        <taxon>Basidiomycota</taxon>
        <taxon>Agaricomycotina</taxon>
        <taxon>Agaricomycetes</taxon>
        <taxon>Agaricomycetidae</taxon>
        <taxon>Agaricales</taxon>
        <taxon>Marasmiineae</taxon>
        <taxon>Marasmiaceae</taxon>
        <taxon>Tetrapyrgos</taxon>
    </lineage>
</organism>
<dbReference type="InterPro" id="IPR032675">
    <property type="entry name" value="LRR_dom_sf"/>
</dbReference>
<feature type="compositionally biased region" description="Low complexity" evidence="1">
    <location>
        <begin position="304"/>
        <end position="315"/>
    </location>
</feature>
<evidence type="ECO:0000256" key="1">
    <source>
        <dbReference type="SAM" id="MobiDB-lite"/>
    </source>
</evidence>
<evidence type="ECO:0000313" key="3">
    <source>
        <dbReference type="Proteomes" id="UP000559256"/>
    </source>
</evidence>
<comment type="caution">
    <text evidence="2">The sequence shown here is derived from an EMBL/GenBank/DDBJ whole genome shotgun (WGS) entry which is preliminary data.</text>
</comment>